<name>A0ACC2NYZ5_9HYME</name>
<reference evidence="1" key="1">
    <citation type="submission" date="2023-04" db="EMBL/GenBank/DDBJ databases">
        <title>A chromosome-level genome assembly of the parasitoid wasp Eretmocerus hayati.</title>
        <authorList>
            <person name="Zhong Y."/>
            <person name="Liu S."/>
            <person name="Liu Y."/>
        </authorList>
    </citation>
    <scope>NUCLEOTIDE SEQUENCE</scope>
    <source>
        <strain evidence="1">ZJU_SS_LIU_2023</strain>
    </source>
</reference>
<protein>
    <submittedName>
        <fullName evidence="1">Uncharacterized protein</fullName>
    </submittedName>
</protein>
<organism evidence="1 2">
    <name type="scientific">Eretmocerus hayati</name>
    <dbReference type="NCBI Taxonomy" id="131215"/>
    <lineage>
        <taxon>Eukaryota</taxon>
        <taxon>Metazoa</taxon>
        <taxon>Ecdysozoa</taxon>
        <taxon>Arthropoda</taxon>
        <taxon>Hexapoda</taxon>
        <taxon>Insecta</taxon>
        <taxon>Pterygota</taxon>
        <taxon>Neoptera</taxon>
        <taxon>Endopterygota</taxon>
        <taxon>Hymenoptera</taxon>
        <taxon>Apocrita</taxon>
        <taxon>Proctotrupomorpha</taxon>
        <taxon>Chalcidoidea</taxon>
        <taxon>Aphelinidae</taxon>
        <taxon>Aphelininae</taxon>
        <taxon>Eretmocerus</taxon>
    </lineage>
</organism>
<gene>
    <name evidence="1" type="ORF">QAD02_011792</name>
</gene>
<proteinExistence type="predicted"/>
<comment type="caution">
    <text evidence="1">The sequence shown here is derived from an EMBL/GenBank/DDBJ whole genome shotgun (WGS) entry which is preliminary data.</text>
</comment>
<accession>A0ACC2NYZ5</accession>
<evidence type="ECO:0000313" key="2">
    <source>
        <dbReference type="Proteomes" id="UP001239111"/>
    </source>
</evidence>
<keyword evidence="2" id="KW-1185">Reference proteome</keyword>
<sequence length="3222" mass="371710">MSDSIQVAIKVRPLIKREKDENLPIQWAVVENAIVPTDPEKKRGESSFQFDHIFGPENNNSDVFNTVVQPIVDAAVKGFNGTIFAYGQTSSGKTYTMMGIPSEPGVIPMAIERIFDSIANTNGREFLLRVSYLEIYNEKVNDLLNTDGVDLKLREDNNGLVYVLNCKEEIASNPETILNSMKRGDKNRRIGETEMNEKSSRSHSIFRIVIESREVTSDSDGAIQVSQLNLVDLAGSERARQTNATGERFKEGTHINMSLSTLGLVIKQLSEADKNNTFVNFRDSKLTRLLQASLGGNAMTTIICAVTPAAFEETQCTLGFASRAKSVKNKPQLNEVMSDAALLKRYKKQIAKLNEELEKVKHENRIAEVQEMESKLLEKEHKLQETDRINQLLEERIELLKNSIICAGSSMREEPSHIPKTRRRRTWAGNGGSHTRYSPRTLNLPPIQELTSDSTTEVVGNFRSFKGRKSIIQSMDFCNESFERFPFADFEMDLIKDSKEQEKLLDMDFYEEKSHQRSKLKSDNRVKFQEDVEIYRLSAGSNWSEYSTPEKLKSRHDEDDEIRPPSASPGTPKEVLRERLNYVTEEFNTLREFTTLEKQLFSVHTTSFESPSEKIYFLNRVDELIAKYIENQSVENTKDGADFIQELEILREYLVVPSEELNIEDDGLTLLEKQLTNDFNKCIQELELIRSERDQFENENLEMRKKLLDESNRLKSAEEVIKRLSGDTDCLMEKVLLKDKELANLREKVVQLEDLCKKMESHVLDVELQSDAENVNEPPSSSVTNQSQEKDSEISRLREVLAENVREIEKLKKYEKTVELENEKLEQNFGAISKVEQISVECQTDEISCSSTQDTPKLLPNTTQGDEISKLTDVIQNQNALISNHQKTEMDMQEKIESLQQQLDLLTRIESTSIERETEITDCKNNSSSIQDQEESQQSSHVSQEEIYELLNLNPGENSLKEKLKFLKETESLGEVQTNSVLTQAEFLHAAEEGVSLETYLKKDEHICRLQTIILEKDLAIEDSRKAIEELQTQLQKVLGSDKSQSQETDNVHCRNFLDRSMMTEAINDTCHDKNELLQMIQSQSEQIKEYENSHRAMQEEIENLQNIIQSLGNKDLEQQRHSYEEEYHDALEEDICVEKKSGLRDSCQSGREVEEKMEKLVQPLHEEEIACSSVVESSSQERTQNDLDIDGVDDVQRLTEIIQEKDLQIEKLLSEKFELDKQVESLKQNFKETIGTALIPGKTPTDSITRDNAENNPALEPEVVDENCVPSNVTQSGENDPLEFSVEETIGLRVTENLLNFTPDVEHLDQQKEHETDERRTSTVNEPSFTETTGNQTAKDAELESQTVPLDGDIATKIQYAEEILSSNVALKKLVDEKTNEISNLQICCETRVQELEDKINSLIIERAELKEKIASVISSDRAQNYENESANLQMSMDKLVRENKELKERISKLCANHDTTSDTPANEEELESCAVQVNLDPITNAEHNPVANNLIKSEQTSKIDETVALQQCDISSTEDHSFVHPNAIKKDSRPSSPAAATVASNKAIVRPFKSIELESSSIFANATYFDNMEVGQSFIQDSVTWKGLEDESKNMSNISLANNNSLVKSMIEEGVDVNETVIDNAPSSKQIDDMNKSKVMSPATSRSVRRVSSSPGDSNKVRTLERENAKLKYDLQAKINETEEVQRVLCEFKNSLEELQQTVYILTNENMDVSKHLEDARQRHSEELRDLQTEIDSLTNRLSIISEEKENLKSELVLVTEQLENMRSTTPVVTEEETKQKFADYQEKINKLNDENIELSTNLMDKIEELERIKESQIILYDHQCVYKENCESLSEKIHCLEKENVDLSNNLTEQLEECDKLHETVNVLKQQLEAHDNQQSCETEQKNDLQFLKDENSRLTEELIEVRAKVTQLSRENANLSINLDLDSSGEHNVSVASRENAFNISKSTPENSLHDSTVDTINLSCLKKENKSLKDQVEHLTMLNKKLGELKLNNCNQCAHLKELNESRRQLKLEVKSLSHKLCDLQKEFQQKCADTEILRSKANEDVNASLSLMESTLNGTLYDGINVTAVEEKVHNLYSEVEDLKENHNKLSNQYQEKCRELEKLQLENNALSSPTDKRDVRRSKDSSSRKSSRILTLEKNLDKLSIDLQELKKSNTNVGAALNKFITEKNEYTKEIESLKALNDILKKDYNAVQGLVMEREEKTKLLEEELSSLYKKYEDANNQHKDIQSQKIEIEVQLETLLKDKLELEDRIQHIENKSKQDLEECKALLQNYETKNLDLRDKLKDYDTIGHPKVLKDTNSCSSDDAAEEVKLVKSRILKEIRSLTNLSEDEQKNLPRKSGADLFETCLKVVMSKETEMVKKLVADFNKSKQKLEEEKRQSLDAEKKANDWAKTIEGDLEKLQNDFAEQERKNRKLQDQIHRLEDRLKESIYENQQLHSSVANLESDLNSLHNELEKKSKMETNKESIISAAQEREKVMRQRDEEWENRLKMEKEQYLREVNELNTQLQSMRCSEEDLKSTVECLEFEIEHLKNTIESKTYDYGELSHKCETLERNMKDAEDASQTLENEISDKNRSIKELNELLKIKCDLLTEYKTQVENMKPEHDFMQAQIAERKMMIEKYKEEIHNLKLENKRQLDILHDKLSDEEIKNTGLNKQLIEFKNKNTHLSDTIEELRDRVAEIERDNERLQKKVRNSTSKVRVENEMQELQDENRTLKNQLEGSYNRIKELQEMNSQVKLQLSESTVANEILKQDLDTTERALSSLREKYNNMNLQNLREKYETLLSEKNSMALDIDEKKMVIANNNQKLVEYSIEIDTLRRERELLDKEMKNAKNEKCMLENRVSELIRNNEKIKEQIEVLDVQKDEEYKRLNHEKNVLSLELKECMEEKSELVKKNKELDAEMEELVDHIHKQDDEIAELQDRIITGTFNKGHMDKLKTLEDEHEKLKIDYRSLEFNRTKLENEILRLNSEKEIFLSKIEALNGKVGELESKYSSRSSSKSNSPTSRNGRRRQRRSDVYNQNRNLDDSDCKDVTDTESPSMTPTPPPFVRIPEECQTCKDFRKRMNEMTLDLISKNRKITLLEDQLKSQNFPYQIKCNELQEKLSSMKSKNSEFKLEIGKLQRALQEDSSRECRVCRQRKLNSRDQSVQVNRENKAYLSGMSSGIVEDHLRLQKMERERNLMKELCRSRAKTIRDLQNRIDELEGSRATLKTS</sequence>
<dbReference type="EMBL" id="CM056742">
    <property type="protein sequence ID" value="KAJ8676006.1"/>
    <property type="molecule type" value="Genomic_DNA"/>
</dbReference>
<evidence type="ECO:0000313" key="1">
    <source>
        <dbReference type="EMBL" id="KAJ8676006.1"/>
    </source>
</evidence>
<dbReference type="Proteomes" id="UP001239111">
    <property type="component" value="Chromosome 2"/>
</dbReference>